<evidence type="ECO:0000256" key="2">
    <source>
        <dbReference type="SAM" id="SignalP"/>
    </source>
</evidence>
<proteinExistence type="predicted"/>
<evidence type="ECO:0008006" key="4">
    <source>
        <dbReference type="Google" id="ProtNLM"/>
    </source>
</evidence>
<name>A0A450Z4G0_9GAMM</name>
<feature type="signal peptide" evidence="2">
    <location>
        <begin position="1"/>
        <end position="24"/>
    </location>
</feature>
<keyword evidence="2" id="KW-0732">Signal</keyword>
<evidence type="ECO:0000256" key="1">
    <source>
        <dbReference type="SAM" id="Coils"/>
    </source>
</evidence>
<dbReference type="PROSITE" id="PS51257">
    <property type="entry name" value="PROKAR_LIPOPROTEIN"/>
    <property type="match status" value="1"/>
</dbReference>
<gene>
    <name evidence="3" type="ORF">BECKTC1821E_GA0114239_11244</name>
</gene>
<evidence type="ECO:0000313" key="3">
    <source>
        <dbReference type="EMBL" id="VFK48671.1"/>
    </source>
</evidence>
<keyword evidence="1" id="KW-0175">Coiled coil</keyword>
<protein>
    <recommendedName>
        <fullName evidence="4">Lipoprotein</fullName>
    </recommendedName>
</protein>
<dbReference type="EMBL" id="CAADFT010000124">
    <property type="protein sequence ID" value="VFK48671.1"/>
    <property type="molecule type" value="Genomic_DNA"/>
</dbReference>
<feature type="coiled-coil region" evidence="1">
    <location>
        <begin position="166"/>
        <end position="200"/>
    </location>
</feature>
<reference evidence="3" key="1">
    <citation type="submission" date="2019-02" db="EMBL/GenBank/DDBJ databases">
        <authorList>
            <person name="Gruber-Vodicka R. H."/>
            <person name="Seah K. B. B."/>
        </authorList>
    </citation>
    <scope>NUCLEOTIDE SEQUENCE</scope>
    <source>
        <strain evidence="3">BECK_BZ125</strain>
    </source>
</reference>
<sequence length="291" mass="31699">MNLKRNTLLVAPLVGIILTGCVGAPTKEYTAFAQAGSQYAAAIDKTLTAAGVAQVDSTSWALVQAKSRNPRKVVSDEDYTGRTNVDKKRLEIISNLRAHAKLLGRYFGHLESLATSDEPEKTKTAIEGVVAGLDKLKSDGNLSAGTSALPAFGKLGVDLKIRSALKEELDARKDVIRRELELQEKLLQTLAEQISDALESTNRKQEKLLVKNRIMNPPKLEGKDAEKWVSTRRDIIYLPTMIGEISSASNAARKMREAFEALLSGEDAMGRINALIVDIESILDIVDAINS</sequence>
<accession>A0A450Z4G0</accession>
<feature type="chain" id="PRO_5019220069" description="Lipoprotein" evidence="2">
    <location>
        <begin position="25"/>
        <end position="291"/>
    </location>
</feature>
<dbReference type="AlphaFoldDB" id="A0A450Z4G0"/>
<organism evidence="3">
    <name type="scientific">Candidatus Kentrum sp. TC</name>
    <dbReference type="NCBI Taxonomy" id="2126339"/>
    <lineage>
        <taxon>Bacteria</taxon>
        <taxon>Pseudomonadati</taxon>
        <taxon>Pseudomonadota</taxon>
        <taxon>Gammaproteobacteria</taxon>
        <taxon>Candidatus Kentrum</taxon>
    </lineage>
</organism>